<name>A0A0P9C3S5_9GAMM</name>
<dbReference type="Proteomes" id="UP000183104">
    <property type="component" value="Unassembled WGS sequence"/>
</dbReference>
<dbReference type="Gene3D" id="3.40.30.10">
    <property type="entry name" value="Glutaredoxin"/>
    <property type="match status" value="1"/>
</dbReference>
<dbReference type="OrthoDB" id="9800597at2"/>
<protein>
    <submittedName>
        <fullName evidence="1">(2Fe-2S) ferredoxin</fullName>
    </submittedName>
</protein>
<proteinExistence type="predicted"/>
<dbReference type="CDD" id="cd02980">
    <property type="entry name" value="TRX_Fd_family"/>
    <property type="match status" value="1"/>
</dbReference>
<accession>A0A0P9C3S5</accession>
<evidence type="ECO:0000313" key="2">
    <source>
        <dbReference type="Proteomes" id="UP000183104"/>
    </source>
</evidence>
<dbReference type="PATRIC" id="fig|381306.5.peg.607"/>
<dbReference type="EMBL" id="FMUN01000012">
    <property type="protein sequence ID" value="SCY67240.1"/>
    <property type="molecule type" value="Genomic_DNA"/>
</dbReference>
<dbReference type="RefSeq" id="WP_054966816.1">
    <property type="nucleotide sequence ID" value="NZ_FMUN01000012.1"/>
</dbReference>
<dbReference type="InterPro" id="IPR036249">
    <property type="entry name" value="Thioredoxin-like_sf"/>
</dbReference>
<dbReference type="AlphaFoldDB" id="A0A0P9C3S5"/>
<gene>
    <name evidence="1" type="ORF">SAMN05661077_0103</name>
</gene>
<organism evidence="1 2">
    <name type="scientific">Thiohalorhabdus denitrificans</name>
    <dbReference type="NCBI Taxonomy" id="381306"/>
    <lineage>
        <taxon>Bacteria</taxon>
        <taxon>Pseudomonadati</taxon>
        <taxon>Pseudomonadota</taxon>
        <taxon>Gammaproteobacteria</taxon>
        <taxon>Thiohalorhabdales</taxon>
        <taxon>Thiohalorhabdaceae</taxon>
        <taxon>Thiohalorhabdus</taxon>
    </lineage>
</organism>
<evidence type="ECO:0000313" key="1">
    <source>
        <dbReference type="EMBL" id="SCY67240.1"/>
    </source>
</evidence>
<keyword evidence="2" id="KW-1185">Reference proteome</keyword>
<dbReference type="STRING" id="381306.AN478_11745"/>
<reference evidence="2" key="1">
    <citation type="submission" date="2016-10" db="EMBL/GenBank/DDBJ databases">
        <authorList>
            <person name="Varghese N."/>
        </authorList>
    </citation>
    <scope>NUCLEOTIDE SEQUENCE [LARGE SCALE GENOMIC DNA]</scope>
    <source>
        <strain evidence="2">HL 19</strain>
    </source>
</reference>
<sequence>MRQFYYSHHIFMCLNARTDGRRSCNGDGRAAELRQHAKERVDEWGLKKPGGVRVNQAGCLGRCSEGPCMVIYPEGVWYRYQTAEDIDEILFEHVMNGEPVTRLRLDDD</sequence>
<dbReference type="SUPFAM" id="SSF52833">
    <property type="entry name" value="Thioredoxin-like"/>
    <property type="match status" value="1"/>
</dbReference>